<dbReference type="Gene3D" id="1.20.1280.50">
    <property type="match status" value="1"/>
</dbReference>
<gene>
    <name evidence="2" type="ORF">FA13DRAFT_1599255</name>
</gene>
<evidence type="ECO:0000313" key="3">
    <source>
        <dbReference type="Proteomes" id="UP000298030"/>
    </source>
</evidence>
<dbReference type="EMBL" id="QPFP01000080">
    <property type="protein sequence ID" value="TEB23247.1"/>
    <property type="molecule type" value="Genomic_DNA"/>
</dbReference>
<feature type="non-terminal residue" evidence="2">
    <location>
        <position position="1"/>
    </location>
</feature>
<evidence type="ECO:0000313" key="2">
    <source>
        <dbReference type="EMBL" id="TEB23247.1"/>
    </source>
</evidence>
<comment type="caution">
    <text evidence="2">The sequence shown here is derived from an EMBL/GenBank/DDBJ whole genome shotgun (WGS) entry which is preliminary data.</text>
</comment>
<sequence>LEADLQVIRSSQNAYSLSSRLPNEVLEKIFLEHATNVYWDWEEDTKLRWFRVAQVCRRWREVAVSSAPLWSTIILSHPEFMKLMVARSKRMPL</sequence>
<keyword evidence="3" id="KW-1185">Reference proteome</keyword>
<dbReference type="STRING" id="71717.A0A4Y7SMZ6"/>
<feature type="non-terminal residue" evidence="2">
    <location>
        <position position="93"/>
    </location>
</feature>
<organism evidence="2 3">
    <name type="scientific">Coprinellus micaceus</name>
    <name type="common">Glistening ink-cap mushroom</name>
    <name type="synonym">Coprinus micaceus</name>
    <dbReference type="NCBI Taxonomy" id="71717"/>
    <lineage>
        <taxon>Eukaryota</taxon>
        <taxon>Fungi</taxon>
        <taxon>Dikarya</taxon>
        <taxon>Basidiomycota</taxon>
        <taxon>Agaricomycotina</taxon>
        <taxon>Agaricomycetes</taxon>
        <taxon>Agaricomycetidae</taxon>
        <taxon>Agaricales</taxon>
        <taxon>Agaricineae</taxon>
        <taxon>Psathyrellaceae</taxon>
        <taxon>Coprinellus</taxon>
    </lineage>
</organism>
<accession>A0A4Y7SMZ6</accession>
<dbReference type="InterPro" id="IPR036047">
    <property type="entry name" value="F-box-like_dom_sf"/>
</dbReference>
<dbReference type="OrthoDB" id="3172239at2759"/>
<reference evidence="2 3" key="1">
    <citation type="journal article" date="2019" name="Nat. Ecol. Evol.">
        <title>Megaphylogeny resolves global patterns of mushroom evolution.</title>
        <authorList>
            <person name="Varga T."/>
            <person name="Krizsan K."/>
            <person name="Foldi C."/>
            <person name="Dima B."/>
            <person name="Sanchez-Garcia M."/>
            <person name="Sanchez-Ramirez S."/>
            <person name="Szollosi G.J."/>
            <person name="Szarkandi J.G."/>
            <person name="Papp V."/>
            <person name="Albert L."/>
            <person name="Andreopoulos W."/>
            <person name="Angelini C."/>
            <person name="Antonin V."/>
            <person name="Barry K.W."/>
            <person name="Bougher N.L."/>
            <person name="Buchanan P."/>
            <person name="Buyck B."/>
            <person name="Bense V."/>
            <person name="Catcheside P."/>
            <person name="Chovatia M."/>
            <person name="Cooper J."/>
            <person name="Damon W."/>
            <person name="Desjardin D."/>
            <person name="Finy P."/>
            <person name="Geml J."/>
            <person name="Haridas S."/>
            <person name="Hughes K."/>
            <person name="Justo A."/>
            <person name="Karasinski D."/>
            <person name="Kautmanova I."/>
            <person name="Kiss B."/>
            <person name="Kocsube S."/>
            <person name="Kotiranta H."/>
            <person name="LaButti K.M."/>
            <person name="Lechner B.E."/>
            <person name="Liimatainen K."/>
            <person name="Lipzen A."/>
            <person name="Lukacs Z."/>
            <person name="Mihaltcheva S."/>
            <person name="Morgado L.N."/>
            <person name="Niskanen T."/>
            <person name="Noordeloos M.E."/>
            <person name="Ohm R.A."/>
            <person name="Ortiz-Santana B."/>
            <person name="Ovrebo C."/>
            <person name="Racz N."/>
            <person name="Riley R."/>
            <person name="Savchenko A."/>
            <person name="Shiryaev A."/>
            <person name="Soop K."/>
            <person name="Spirin V."/>
            <person name="Szebenyi C."/>
            <person name="Tomsovsky M."/>
            <person name="Tulloss R.E."/>
            <person name="Uehling J."/>
            <person name="Grigoriev I.V."/>
            <person name="Vagvolgyi C."/>
            <person name="Papp T."/>
            <person name="Martin F.M."/>
            <person name="Miettinen O."/>
            <person name="Hibbett D.S."/>
            <person name="Nagy L.G."/>
        </authorList>
    </citation>
    <scope>NUCLEOTIDE SEQUENCE [LARGE SCALE GENOMIC DNA]</scope>
    <source>
        <strain evidence="2 3">FP101781</strain>
    </source>
</reference>
<dbReference type="InterPro" id="IPR001810">
    <property type="entry name" value="F-box_dom"/>
</dbReference>
<protein>
    <recommendedName>
        <fullName evidence="1">F-box domain-containing protein</fullName>
    </recommendedName>
</protein>
<proteinExistence type="predicted"/>
<evidence type="ECO:0000259" key="1">
    <source>
        <dbReference type="Pfam" id="PF12937"/>
    </source>
</evidence>
<dbReference type="Proteomes" id="UP000298030">
    <property type="component" value="Unassembled WGS sequence"/>
</dbReference>
<feature type="domain" description="F-box" evidence="1">
    <location>
        <begin position="19"/>
        <end position="75"/>
    </location>
</feature>
<dbReference type="AlphaFoldDB" id="A0A4Y7SMZ6"/>
<name>A0A4Y7SMZ6_COPMI</name>
<dbReference type="SUPFAM" id="SSF81383">
    <property type="entry name" value="F-box domain"/>
    <property type="match status" value="1"/>
</dbReference>
<dbReference type="Pfam" id="PF12937">
    <property type="entry name" value="F-box-like"/>
    <property type="match status" value="1"/>
</dbReference>